<dbReference type="AlphaFoldDB" id="A0AAE3DG82"/>
<dbReference type="EMBL" id="JAJEQC010000001">
    <property type="protein sequence ID" value="MCC2135618.1"/>
    <property type="molecule type" value="Genomic_DNA"/>
</dbReference>
<evidence type="ECO:0000256" key="4">
    <source>
        <dbReference type="ARBA" id="ARBA00022989"/>
    </source>
</evidence>
<evidence type="ECO:0000256" key="1">
    <source>
        <dbReference type="ARBA" id="ARBA00004141"/>
    </source>
</evidence>
<proteinExistence type="inferred from homology"/>
<feature type="transmembrane region" description="Helical" evidence="6">
    <location>
        <begin position="236"/>
        <end position="258"/>
    </location>
</feature>
<keyword evidence="5 6" id="KW-0472">Membrane</keyword>
<protein>
    <submittedName>
        <fullName evidence="7">AI-2E family transporter</fullName>
    </submittedName>
</protein>
<keyword evidence="4 6" id="KW-1133">Transmembrane helix</keyword>
<dbReference type="InterPro" id="IPR002549">
    <property type="entry name" value="AI-2E-like"/>
</dbReference>
<dbReference type="RefSeq" id="WP_308448253.1">
    <property type="nucleotide sequence ID" value="NZ_JAJEQC010000001.1"/>
</dbReference>
<comment type="similarity">
    <text evidence="2">Belongs to the autoinducer-2 exporter (AI-2E) (TC 2.A.86) family.</text>
</comment>
<reference evidence="7" key="1">
    <citation type="submission" date="2021-10" db="EMBL/GenBank/DDBJ databases">
        <title>Anaerobic single-cell dispensing facilitates the cultivation of human gut bacteria.</title>
        <authorList>
            <person name="Afrizal A."/>
        </authorList>
    </citation>
    <scope>NUCLEOTIDE SEQUENCE</scope>
    <source>
        <strain evidence="7">CLA-AA-H250</strain>
    </source>
</reference>
<organism evidence="7 8">
    <name type="scientific">Hominenteromicrobium mulieris</name>
    <dbReference type="NCBI Taxonomy" id="2885357"/>
    <lineage>
        <taxon>Bacteria</taxon>
        <taxon>Bacillati</taxon>
        <taxon>Bacillota</taxon>
        <taxon>Clostridia</taxon>
        <taxon>Eubacteriales</taxon>
        <taxon>Oscillospiraceae</taxon>
        <taxon>Hominenteromicrobium</taxon>
    </lineage>
</organism>
<feature type="transmembrane region" description="Helical" evidence="6">
    <location>
        <begin position="306"/>
        <end position="335"/>
    </location>
</feature>
<comment type="caution">
    <text evidence="7">The sequence shown here is derived from an EMBL/GenBank/DDBJ whole genome shotgun (WGS) entry which is preliminary data.</text>
</comment>
<keyword evidence="3 6" id="KW-0812">Transmembrane</keyword>
<evidence type="ECO:0000256" key="2">
    <source>
        <dbReference type="ARBA" id="ARBA00009773"/>
    </source>
</evidence>
<feature type="transmembrane region" description="Helical" evidence="6">
    <location>
        <begin position="206"/>
        <end position="230"/>
    </location>
</feature>
<feature type="transmembrane region" description="Helical" evidence="6">
    <location>
        <begin position="152"/>
        <end position="176"/>
    </location>
</feature>
<accession>A0AAE3DG82</accession>
<feature type="transmembrane region" description="Helical" evidence="6">
    <location>
        <begin position="12"/>
        <end position="30"/>
    </location>
</feature>
<feature type="transmembrane region" description="Helical" evidence="6">
    <location>
        <begin position="68"/>
        <end position="91"/>
    </location>
</feature>
<gene>
    <name evidence="7" type="ORF">LKD31_01110</name>
</gene>
<feature type="transmembrane region" description="Helical" evidence="6">
    <location>
        <begin position="265"/>
        <end position="286"/>
    </location>
</feature>
<comment type="subcellular location">
    <subcellularLocation>
        <location evidence="1">Membrane</location>
        <topology evidence="1">Multi-pass membrane protein</topology>
    </subcellularLocation>
</comment>
<evidence type="ECO:0000256" key="5">
    <source>
        <dbReference type="ARBA" id="ARBA00023136"/>
    </source>
</evidence>
<dbReference type="GO" id="GO:0016020">
    <property type="term" value="C:membrane"/>
    <property type="evidence" value="ECO:0007669"/>
    <property type="project" value="UniProtKB-SubCell"/>
</dbReference>
<evidence type="ECO:0000313" key="7">
    <source>
        <dbReference type="EMBL" id="MCC2135618.1"/>
    </source>
</evidence>
<name>A0AAE3DG82_9FIRM</name>
<dbReference type="Pfam" id="PF01594">
    <property type="entry name" value="AI-2E_transport"/>
    <property type="match status" value="1"/>
</dbReference>
<evidence type="ECO:0000256" key="3">
    <source>
        <dbReference type="ARBA" id="ARBA00022692"/>
    </source>
</evidence>
<dbReference type="Proteomes" id="UP001199424">
    <property type="component" value="Unassembled WGS sequence"/>
</dbReference>
<sequence length="348" mass="38847">MAKHIWKFVKSQKIFIILLISYTVVFVLAVRFIFHILPILLGGLLGWVTTPLCRLLEKRLHLSHKRAALCTAVAVYTVSLVLLALLFTRLIRESAAFFASGRYFRYEALAPAVRSFLERTWQELPQWISAAQKNFSGNMGAAMPALQGTVKAILLLPAVFLTLTLIPVFAYLTLLYRENLLSLLKKLIGEKCVENLQKSAKSESSVGFVSAYALIYTITFAESFVMLHLLRMKYPLMTAAVVTVSDIFPVFGPGTVLLPLAVYRLLCGSAAQALGLFIGWIILSVIRQIIEPKLLAKMTRTPPAVMLFAVYCSLISRNFWLIPYTGTFFMLIGMLRKAGILTAKSESI</sequence>
<keyword evidence="8" id="KW-1185">Reference proteome</keyword>
<evidence type="ECO:0000313" key="8">
    <source>
        <dbReference type="Proteomes" id="UP001199424"/>
    </source>
</evidence>
<feature type="transmembrane region" description="Helical" evidence="6">
    <location>
        <begin position="36"/>
        <end position="56"/>
    </location>
</feature>
<evidence type="ECO:0000256" key="6">
    <source>
        <dbReference type="SAM" id="Phobius"/>
    </source>
</evidence>